<feature type="domain" description="SCAN box" evidence="3">
    <location>
        <begin position="57"/>
        <end position="115"/>
    </location>
</feature>
<accession>A0ABQ7TMS2</accession>
<dbReference type="Gene3D" id="1.10.4020.10">
    <property type="entry name" value="DNA breaking-rejoining enzymes"/>
    <property type="match status" value="1"/>
</dbReference>
<dbReference type="InterPro" id="IPR003309">
    <property type="entry name" value="SCAN_dom"/>
</dbReference>
<evidence type="ECO:0000313" key="5">
    <source>
        <dbReference type="Proteomes" id="UP000826234"/>
    </source>
</evidence>
<dbReference type="Proteomes" id="UP000826234">
    <property type="component" value="Unassembled WGS sequence"/>
</dbReference>
<evidence type="ECO:0000259" key="3">
    <source>
        <dbReference type="PROSITE" id="PS50804"/>
    </source>
</evidence>
<reference evidence="4 5" key="1">
    <citation type="journal article" date="2022" name="Gigascience">
        <title>A chromosome-level genome assembly and annotation of the desert horned lizard, Phrynosoma platyrhinos, provides insight into chromosomal rearrangements among reptiles.</title>
        <authorList>
            <person name="Koochekian N."/>
            <person name="Ascanio A."/>
            <person name="Farleigh K."/>
            <person name="Card D.C."/>
            <person name="Schield D.R."/>
            <person name="Castoe T.A."/>
            <person name="Jezkova T."/>
        </authorList>
    </citation>
    <scope>NUCLEOTIDE SEQUENCE [LARGE SCALE GENOMIC DNA]</scope>
    <source>
        <strain evidence="4">NK-2021</strain>
    </source>
</reference>
<dbReference type="PROSITE" id="PS50804">
    <property type="entry name" value="SCAN_BOX"/>
    <property type="match status" value="1"/>
</dbReference>
<protein>
    <recommendedName>
        <fullName evidence="3">SCAN box domain-containing protein</fullName>
    </recommendedName>
</protein>
<evidence type="ECO:0000256" key="2">
    <source>
        <dbReference type="SAM" id="MobiDB-lite"/>
    </source>
</evidence>
<dbReference type="InterPro" id="IPR038269">
    <property type="entry name" value="SCAN_sf"/>
</dbReference>
<dbReference type="PANTHER" id="PTHR45935">
    <property type="entry name" value="PROTEIN ZBED8-RELATED"/>
    <property type="match status" value="1"/>
</dbReference>
<dbReference type="SUPFAM" id="SSF47353">
    <property type="entry name" value="Retrovirus capsid dimerization domain-like"/>
    <property type="match status" value="1"/>
</dbReference>
<keyword evidence="5" id="KW-1185">Reference proteome</keyword>
<dbReference type="Pfam" id="PF02023">
    <property type="entry name" value="SCAN"/>
    <property type="match status" value="1"/>
</dbReference>
<dbReference type="InterPro" id="IPR050916">
    <property type="entry name" value="SCAN-C2H2_zinc_finger"/>
</dbReference>
<dbReference type="PANTHER" id="PTHR45935:SF15">
    <property type="entry name" value="SCAN BOX DOMAIN-CONTAINING PROTEIN"/>
    <property type="match status" value="1"/>
</dbReference>
<evidence type="ECO:0000313" key="4">
    <source>
        <dbReference type="EMBL" id="KAH0630651.1"/>
    </source>
</evidence>
<dbReference type="EMBL" id="JAIPUX010000439">
    <property type="protein sequence ID" value="KAH0630651.1"/>
    <property type="molecule type" value="Genomic_DNA"/>
</dbReference>
<proteinExistence type="predicted"/>
<keyword evidence="1" id="KW-0539">Nucleus</keyword>
<sequence length="188" mass="21598">MRAALEYRWKMAEDEMARPDIGQVSEAIQAGSRVELWGNIIQGMSSENSLSWQVQCQHFRQFCYQEDQGPRKVFNQLRHLCHRWLKPEQHTKNHILELVILEQFLAVLPPKMENWGPFTEGTTDFSTAMAAASASIRQKPFFRWIVEEYDRMKPAIRSRLSPLCGGVEPATGQPDEVGKGSLAWTGEY</sequence>
<name>A0ABQ7TMS2_PHRPL</name>
<gene>
    <name evidence="4" type="ORF">JD844_013904</name>
</gene>
<organism evidence="4 5">
    <name type="scientific">Phrynosoma platyrhinos</name>
    <name type="common">Desert horned lizard</name>
    <dbReference type="NCBI Taxonomy" id="52577"/>
    <lineage>
        <taxon>Eukaryota</taxon>
        <taxon>Metazoa</taxon>
        <taxon>Chordata</taxon>
        <taxon>Craniata</taxon>
        <taxon>Vertebrata</taxon>
        <taxon>Euteleostomi</taxon>
        <taxon>Lepidosauria</taxon>
        <taxon>Squamata</taxon>
        <taxon>Bifurcata</taxon>
        <taxon>Unidentata</taxon>
        <taxon>Episquamata</taxon>
        <taxon>Toxicofera</taxon>
        <taxon>Iguania</taxon>
        <taxon>Phrynosomatidae</taxon>
        <taxon>Phrynosomatinae</taxon>
        <taxon>Phrynosoma</taxon>
    </lineage>
</organism>
<dbReference type="SMART" id="SM00431">
    <property type="entry name" value="SCAN"/>
    <property type="match status" value="1"/>
</dbReference>
<evidence type="ECO:0000256" key="1">
    <source>
        <dbReference type="ARBA" id="ARBA00023242"/>
    </source>
</evidence>
<comment type="caution">
    <text evidence="4">The sequence shown here is derived from an EMBL/GenBank/DDBJ whole genome shotgun (WGS) entry which is preliminary data.</text>
</comment>
<feature type="region of interest" description="Disordered" evidence="2">
    <location>
        <begin position="167"/>
        <end position="188"/>
    </location>
</feature>